<dbReference type="SUPFAM" id="SSF160935">
    <property type="entry name" value="VPA0735-like"/>
    <property type="match status" value="1"/>
</dbReference>
<dbReference type="PANTHER" id="PTHR36509">
    <property type="entry name" value="BLL3101 PROTEIN"/>
    <property type="match status" value="1"/>
</dbReference>
<protein>
    <submittedName>
        <fullName evidence="3">DUF1254 domain-containing protein</fullName>
    </submittedName>
</protein>
<dbReference type="Gene3D" id="2.60.120.600">
    <property type="entry name" value="Domain of unknown function DUF1214, C-terminal domain"/>
    <property type="match status" value="1"/>
</dbReference>
<evidence type="ECO:0000259" key="1">
    <source>
        <dbReference type="Pfam" id="PF06742"/>
    </source>
</evidence>
<accession>A0ABU4EVM0</accession>
<dbReference type="InterPro" id="IPR037049">
    <property type="entry name" value="DUF1214_C_sf"/>
</dbReference>
<dbReference type="InterPro" id="IPR037050">
    <property type="entry name" value="DUF1254_sf"/>
</dbReference>
<sequence length="432" mass="47618">MSSDDLRAIAADAFTFGYAMVENYRTMYAQAIDSFDPRYTGGFGNYRHYPDPARPENTDIVTPNNDTPYSWLWLDLRTEPYVVTVPAIDRYYILPFHDLYTLYAGYVGAVTSGPDAGSYLLVGPSWDGAVPDGIDGVIHSTTEFLGSLTRTALMPDGVESMKRIQESYRVEPLSAFARTPPPQANSPVQWPVWDEEAFTTTTAFYELVDFLLQFAPPLEEDAEVRKRMEAAGMRGDGSFRVDDLDDSDRAAWAAGLTDGIKALQEHAGHAASSIGLFGTHQQMAGKYTNRNIAAKKGLYGLPPSEAWYAGWITDSAGDTPVGTSSFTVTFDAGHLPKVRFFWSATMYRLPERLLVDNPIDRYSIGDRTPGIVYGPDNSLTLHISHAEPTDPAARANWLPAPPGPFTVIIRAYGGDREISEGRYTLPPLVPNT</sequence>
<reference evidence="3 4" key="1">
    <citation type="submission" date="2023-10" db="EMBL/GenBank/DDBJ databases">
        <title>Development of a sustainable strategy for remediation of hydrocarbon-contaminated territories based on the waste exchange concept.</title>
        <authorList>
            <person name="Krivoruchko A."/>
        </authorList>
    </citation>
    <scope>NUCLEOTIDE SEQUENCE [LARGE SCALE GENOMIC DNA]</scope>
    <source>
        <strain evidence="3 4">IEGM 1236</strain>
    </source>
</reference>
<comment type="caution">
    <text evidence="3">The sequence shown here is derived from an EMBL/GenBank/DDBJ whole genome shotgun (WGS) entry which is preliminary data.</text>
</comment>
<keyword evidence="4" id="KW-1185">Reference proteome</keyword>
<feature type="domain" description="DUF1214" evidence="1">
    <location>
        <begin position="305"/>
        <end position="414"/>
    </location>
</feature>
<evidence type="ECO:0000313" key="4">
    <source>
        <dbReference type="Proteomes" id="UP001185792"/>
    </source>
</evidence>
<dbReference type="Pfam" id="PF06863">
    <property type="entry name" value="DUF1254"/>
    <property type="match status" value="1"/>
</dbReference>
<dbReference type="EMBL" id="JAWLUM010000002">
    <property type="protein sequence ID" value="MDV7135286.1"/>
    <property type="molecule type" value="Genomic_DNA"/>
</dbReference>
<feature type="domain" description="DUF1254" evidence="2">
    <location>
        <begin position="46"/>
        <end position="172"/>
    </location>
</feature>
<name>A0ABU4EVM0_WILMA</name>
<dbReference type="Proteomes" id="UP001185792">
    <property type="component" value="Unassembled WGS sequence"/>
</dbReference>
<proteinExistence type="predicted"/>
<evidence type="ECO:0000313" key="3">
    <source>
        <dbReference type="EMBL" id="MDV7135286.1"/>
    </source>
</evidence>
<dbReference type="PANTHER" id="PTHR36509:SF2">
    <property type="entry name" value="BLL3101 PROTEIN"/>
    <property type="match status" value="1"/>
</dbReference>
<dbReference type="Pfam" id="PF06742">
    <property type="entry name" value="DUF1214"/>
    <property type="match status" value="1"/>
</dbReference>
<dbReference type="InterPro" id="IPR010621">
    <property type="entry name" value="DUF1214"/>
</dbReference>
<gene>
    <name evidence="3" type="ORF">R4198_16400</name>
</gene>
<dbReference type="Gene3D" id="2.60.40.1610">
    <property type="entry name" value="Domain of unknown function DUF1254"/>
    <property type="match status" value="1"/>
</dbReference>
<organism evidence="3 4">
    <name type="scientific">Williamsia marianensis</name>
    <dbReference type="NCBI Taxonomy" id="85044"/>
    <lineage>
        <taxon>Bacteria</taxon>
        <taxon>Bacillati</taxon>
        <taxon>Actinomycetota</taxon>
        <taxon>Actinomycetes</taxon>
        <taxon>Mycobacteriales</taxon>
        <taxon>Nocardiaceae</taxon>
        <taxon>Williamsia</taxon>
    </lineage>
</organism>
<dbReference type="RefSeq" id="WP_317713718.1">
    <property type="nucleotide sequence ID" value="NZ_JAWLUM010000002.1"/>
</dbReference>
<dbReference type="InterPro" id="IPR010679">
    <property type="entry name" value="DUF1254"/>
</dbReference>
<evidence type="ECO:0000259" key="2">
    <source>
        <dbReference type="Pfam" id="PF06863"/>
    </source>
</evidence>